<feature type="compositionally biased region" description="Basic and acidic residues" evidence="6">
    <location>
        <begin position="87"/>
        <end position="128"/>
    </location>
</feature>
<evidence type="ECO:0000259" key="7">
    <source>
        <dbReference type="PROSITE" id="PS50982"/>
    </source>
</evidence>
<dbReference type="OrthoDB" id="1435582at2759"/>
<keyword evidence="3" id="KW-0238">DNA-binding</keyword>
<accession>A0A6P5ET33</accession>
<evidence type="ECO:0000256" key="6">
    <source>
        <dbReference type="SAM" id="MobiDB-lite"/>
    </source>
</evidence>
<evidence type="ECO:0000256" key="3">
    <source>
        <dbReference type="ARBA" id="ARBA00023125"/>
    </source>
</evidence>
<dbReference type="GO" id="GO:0005634">
    <property type="term" value="C:nucleus"/>
    <property type="evidence" value="ECO:0007669"/>
    <property type="project" value="UniProtKB-SubCell"/>
</dbReference>
<feature type="compositionally biased region" description="Basic and acidic residues" evidence="6">
    <location>
        <begin position="152"/>
        <end position="205"/>
    </location>
</feature>
<keyword evidence="5" id="KW-0539">Nucleus</keyword>
<dbReference type="RefSeq" id="XP_020086709.1">
    <property type="nucleotide sequence ID" value="XM_020231120.1"/>
</dbReference>
<dbReference type="InterPro" id="IPR039622">
    <property type="entry name" value="MBD10/11"/>
</dbReference>
<gene>
    <name evidence="9" type="primary">LOC109709051</name>
</gene>
<feature type="compositionally biased region" description="Acidic residues" evidence="6">
    <location>
        <begin position="129"/>
        <end position="142"/>
    </location>
</feature>
<dbReference type="PROSITE" id="PS50982">
    <property type="entry name" value="MBD"/>
    <property type="match status" value="1"/>
</dbReference>
<evidence type="ECO:0000256" key="2">
    <source>
        <dbReference type="ARBA" id="ARBA00023015"/>
    </source>
</evidence>
<reference evidence="9" key="2">
    <citation type="submission" date="2025-08" db="UniProtKB">
        <authorList>
            <consortium name="RefSeq"/>
        </authorList>
    </citation>
    <scope>IDENTIFICATION</scope>
    <source>
        <tissue evidence="9">Leaf</tissue>
    </source>
</reference>
<dbReference type="AlphaFoldDB" id="A0A6P5ET33"/>
<evidence type="ECO:0000256" key="1">
    <source>
        <dbReference type="ARBA" id="ARBA00004123"/>
    </source>
</evidence>
<dbReference type="PANTHER" id="PTHR33729">
    <property type="entry name" value="METHYL-CPG BINDING DOMAIN CONTAINING PROTEIN, EXPRESSED"/>
    <property type="match status" value="1"/>
</dbReference>
<reference evidence="8" key="1">
    <citation type="journal article" date="2015" name="Nat. Genet.">
        <title>The pineapple genome and the evolution of CAM photosynthesis.</title>
        <authorList>
            <person name="Ming R."/>
            <person name="VanBuren R."/>
            <person name="Wai C.M."/>
            <person name="Tang H."/>
            <person name="Schatz M.C."/>
            <person name="Bowers J.E."/>
            <person name="Lyons E."/>
            <person name="Wang M.L."/>
            <person name="Chen J."/>
            <person name="Biggers E."/>
            <person name="Zhang J."/>
            <person name="Huang L."/>
            <person name="Zhang L."/>
            <person name="Miao W."/>
            <person name="Zhang J."/>
            <person name="Ye Z."/>
            <person name="Miao C."/>
            <person name="Lin Z."/>
            <person name="Wang H."/>
            <person name="Zhou H."/>
            <person name="Yim W.C."/>
            <person name="Priest H.D."/>
            <person name="Zheng C."/>
            <person name="Woodhouse M."/>
            <person name="Edger P.P."/>
            <person name="Guyot R."/>
            <person name="Guo H.B."/>
            <person name="Guo H."/>
            <person name="Zheng G."/>
            <person name="Singh R."/>
            <person name="Sharma A."/>
            <person name="Min X."/>
            <person name="Zheng Y."/>
            <person name="Lee H."/>
            <person name="Gurtowski J."/>
            <person name="Sedlazeck F.J."/>
            <person name="Harkess A."/>
            <person name="McKain M.R."/>
            <person name="Liao Z."/>
            <person name="Fang J."/>
            <person name="Liu J."/>
            <person name="Zhang X."/>
            <person name="Zhang Q."/>
            <person name="Hu W."/>
            <person name="Qin Y."/>
            <person name="Wang K."/>
            <person name="Chen L.Y."/>
            <person name="Shirley N."/>
            <person name="Lin Y.R."/>
            <person name="Liu L.Y."/>
            <person name="Hernandez A.G."/>
            <person name="Wright C.L."/>
            <person name="Bulone V."/>
            <person name="Tuskan G.A."/>
            <person name="Heath K."/>
            <person name="Zee F."/>
            <person name="Moore P.H."/>
            <person name="Sunkar R."/>
            <person name="Leebens-Mack J.H."/>
            <person name="Mockler T."/>
            <person name="Bennetzen J.L."/>
            <person name="Freeling M."/>
            <person name="Sankoff D."/>
            <person name="Paterson A.H."/>
            <person name="Zhu X."/>
            <person name="Yang X."/>
            <person name="Smith J.A."/>
            <person name="Cushman J.C."/>
            <person name="Paull R.E."/>
            <person name="Yu Q."/>
        </authorList>
    </citation>
    <scope>NUCLEOTIDE SEQUENCE [LARGE SCALE GENOMIC DNA]</scope>
    <source>
        <strain evidence="8">cv. F153</strain>
    </source>
</reference>
<keyword evidence="8" id="KW-1185">Reference proteome</keyword>
<evidence type="ECO:0000313" key="9">
    <source>
        <dbReference type="RefSeq" id="XP_020086709.1"/>
    </source>
</evidence>
<dbReference type="GO" id="GO:0003677">
    <property type="term" value="F:DNA binding"/>
    <property type="evidence" value="ECO:0007669"/>
    <property type="project" value="UniProtKB-KW"/>
</dbReference>
<sequence length="277" mass="30206">MASAAAEGAAAPPPAAAEEVVSVELPAPPGWKKKFIPKKGGTPKRNEIVFITPTGEEIKNKKQLDQYLRAHPGAPPSSEFDWGTGDTPRRSARISEKVKATETPEPEKPKKRERKSSSKKETKEKKDDEDGTNETVGAEEEASAAKAEASADVERKAAEIANKERAVNETAIKHDLVDMNKENAENKTESADKDGESKETSKVDPAESVPYTERGKREDNKLVDLEALPPVAEPKGDVSSENMKDGELFSENGTNCDDGQCQPKMRLNYNGIWSKFS</sequence>
<dbReference type="PANTHER" id="PTHR33729:SF6">
    <property type="entry name" value="METHYL-CPG-BINDING DOMAIN-CONTAINING PROTEIN 11"/>
    <property type="match status" value="1"/>
</dbReference>
<feature type="compositionally biased region" description="Basic and acidic residues" evidence="6">
    <location>
        <begin position="234"/>
        <end position="247"/>
    </location>
</feature>
<dbReference type="Proteomes" id="UP000515123">
    <property type="component" value="Linkage group 4"/>
</dbReference>
<feature type="domain" description="MBD" evidence="7">
    <location>
        <begin position="17"/>
        <end position="87"/>
    </location>
</feature>
<feature type="compositionally biased region" description="Basic and acidic residues" evidence="6">
    <location>
        <begin position="213"/>
        <end position="224"/>
    </location>
</feature>
<dbReference type="Gene3D" id="3.30.890.10">
    <property type="entry name" value="Methyl-cpg-binding Protein 2, Chain A"/>
    <property type="match status" value="1"/>
</dbReference>
<organism evidence="8 9">
    <name type="scientific">Ananas comosus</name>
    <name type="common">Pineapple</name>
    <name type="synonym">Ananas ananas</name>
    <dbReference type="NCBI Taxonomy" id="4615"/>
    <lineage>
        <taxon>Eukaryota</taxon>
        <taxon>Viridiplantae</taxon>
        <taxon>Streptophyta</taxon>
        <taxon>Embryophyta</taxon>
        <taxon>Tracheophyta</taxon>
        <taxon>Spermatophyta</taxon>
        <taxon>Magnoliopsida</taxon>
        <taxon>Liliopsida</taxon>
        <taxon>Poales</taxon>
        <taxon>Bromeliaceae</taxon>
        <taxon>Bromelioideae</taxon>
        <taxon>Ananas</taxon>
    </lineage>
</organism>
<evidence type="ECO:0000256" key="5">
    <source>
        <dbReference type="ARBA" id="ARBA00023242"/>
    </source>
</evidence>
<dbReference type="SUPFAM" id="SSF54171">
    <property type="entry name" value="DNA-binding domain"/>
    <property type="match status" value="1"/>
</dbReference>
<keyword evidence="2" id="KW-0805">Transcription regulation</keyword>
<dbReference type="GeneID" id="109709051"/>
<protein>
    <submittedName>
        <fullName evidence="9">Methyl-CpG-binding domain-containing protein 11-like isoform X1</fullName>
    </submittedName>
</protein>
<comment type="subcellular location">
    <subcellularLocation>
        <location evidence="1">Nucleus</location>
    </subcellularLocation>
</comment>
<evidence type="ECO:0000256" key="4">
    <source>
        <dbReference type="ARBA" id="ARBA00023163"/>
    </source>
</evidence>
<dbReference type="InterPro" id="IPR001739">
    <property type="entry name" value="Methyl_CpG_DNA-bd"/>
</dbReference>
<keyword evidence="4" id="KW-0804">Transcription</keyword>
<evidence type="ECO:0000313" key="8">
    <source>
        <dbReference type="Proteomes" id="UP000515123"/>
    </source>
</evidence>
<dbReference type="Pfam" id="PF01429">
    <property type="entry name" value="MBD"/>
    <property type="match status" value="1"/>
</dbReference>
<feature type="region of interest" description="Disordered" evidence="6">
    <location>
        <begin position="27"/>
        <end position="259"/>
    </location>
</feature>
<name>A0A6P5ET33_ANACO</name>
<dbReference type="InterPro" id="IPR016177">
    <property type="entry name" value="DNA-bd_dom_sf"/>
</dbReference>
<proteinExistence type="predicted"/>